<reference evidence="3 4" key="1">
    <citation type="submission" date="2017-03" db="EMBL/GenBank/DDBJ databases">
        <title>Genome analysis of strain PAMC 26510.</title>
        <authorList>
            <person name="Oh H.-M."/>
            <person name="Yang J.-A."/>
        </authorList>
    </citation>
    <scope>NUCLEOTIDE SEQUENCE [LARGE SCALE GENOMIC DNA]</scope>
    <source>
        <strain evidence="3 4">PAMC 26510</strain>
    </source>
</reference>
<keyword evidence="1" id="KW-1133">Transmembrane helix</keyword>
<keyword evidence="1" id="KW-0472">Membrane</keyword>
<evidence type="ECO:0000259" key="2">
    <source>
        <dbReference type="Pfam" id="PF01478"/>
    </source>
</evidence>
<organism evidence="3 4">
    <name type="scientific">Caballeronia sordidicola</name>
    <name type="common">Burkholderia sordidicola</name>
    <dbReference type="NCBI Taxonomy" id="196367"/>
    <lineage>
        <taxon>Bacteria</taxon>
        <taxon>Pseudomonadati</taxon>
        <taxon>Pseudomonadota</taxon>
        <taxon>Betaproteobacteria</taxon>
        <taxon>Burkholderiales</taxon>
        <taxon>Burkholderiaceae</taxon>
        <taxon>Caballeronia</taxon>
    </lineage>
</organism>
<accession>A0A242MDI2</accession>
<dbReference type="AlphaFoldDB" id="A0A242MDI2"/>
<proteinExistence type="predicted"/>
<evidence type="ECO:0000256" key="1">
    <source>
        <dbReference type="SAM" id="Phobius"/>
    </source>
</evidence>
<feature type="transmembrane region" description="Helical" evidence="1">
    <location>
        <begin position="138"/>
        <end position="158"/>
    </location>
</feature>
<feature type="domain" description="Prepilin type IV endopeptidase peptidase" evidence="2">
    <location>
        <begin position="18"/>
        <end position="94"/>
    </location>
</feature>
<dbReference type="Gene3D" id="1.20.120.1220">
    <property type="match status" value="1"/>
</dbReference>
<dbReference type="PROSITE" id="PS51257">
    <property type="entry name" value="PROKAR_LIPOPROTEIN"/>
    <property type="match status" value="1"/>
</dbReference>
<dbReference type="GO" id="GO:0004190">
    <property type="term" value="F:aspartic-type endopeptidase activity"/>
    <property type="evidence" value="ECO:0007669"/>
    <property type="project" value="InterPro"/>
</dbReference>
<dbReference type="RefSeq" id="WP_086382892.1">
    <property type="nucleotide sequence ID" value="NZ_NBTY01000155.1"/>
</dbReference>
<evidence type="ECO:0000313" key="3">
    <source>
        <dbReference type="EMBL" id="OTP69199.1"/>
    </source>
</evidence>
<dbReference type="GO" id="GO:0016020">
    <property type="term" value="C:membrane"/>
    <property type="evidence" value="ECO:0007669"/>
    <property type="project" value="InterPro"/>
</dbReference>
<dbReference type="Pfam" id="PF01478">
    <property type="entry name" value="Peptidase_A24"/>
    <property type="match status" value="1"/>
</dbReference>
<feature type="transmembrane region" description="Helical" evidence="1">
    <location>
        <begin position="12"/>
        <end position="32"/>
    </location>
</feature>
<comment type="caution">
    <text evidence="3">The sequence shown here is derived from an EMBL/GenBank/DDBJ whole genome shotgun (WGS) entry which is preliminary data.</text>
</comment>
<keyword evidence="1 3" id="KW-0812">Transmembrane</keyword>
<gene>
    <name evidence="3" type="ORF">PAMC26510_27245</name>
</gene>
<feature type="transmembrane region" description="Helical" evidence="1">
    <location>
        <begin position="39"/>
        <end position="62"/>
    </location>
</feature>
<name>A0A242MDI2_CABSO</name>
<dbReference type="EMBL" id="NBTY01000155">
    <property type="protein sequence ID" value="OTP69199.1"/>
    <property type="molecule type" value="Genomic_DNA"/>
</dbReference>
<dbReference type="InterPro" id="IPR000045">
    <property type="entry name" value="Prepilin_IV_endopep_pep"/>
</dbReference>
<protein>
    <submittedName>
        <fullName evidence="3">Putative prepilin peptidase transmembrane protein</fullName>
    </submittedName>
</protein>
<evidence type="ECO:0000313" key="4">
    <source>
        <dbReference type="Proteomes" id="UP000194546"/>
    </source>
</evidence>
<feature type="transmembrane region" description="Helical" evidence="1">
    <location>
        <begin position="82"/>
        <end position="103"/>
    </location>
</feature>
<sequence length="159" mass="16330">MVLDVKFHSKRPWAIAGVVLACAFAASGYSPFHIAFKDAALGLPVGLIALMPFYLMGVMGAADVKVFAALGAWCGVHALLGLWMAASVCAGIHALCLIVPAMIKTRRTNAAHVAGAVGGNARVHRATFMVGGRRATPYAALLAVSALASFALNALGAAR</sequence>
<dbReference type="Proteomes" id="UP000194546">
    <property type="component" value="Unassembled WGS sequence"/>
</dbReference>